<dbReference type="Proteomes" id="UP000546642">
    <property type="component" value="Unassembled WGS sequence"/>
</dbReference>
<accession>A0A7W9YIG3</accession>
<dbReference type="RefSeq" id="WP_184076016.1">
    <property type="nucleotide sequence ID" value="NZ_JACHDS010000001.1"/>
</dbReference>
<proteinExistence type="predicted"/>
<gene>
    <name evidence="1" type="ORF">HNR23_002825</name>
</gene>
<evidence type="ECO:0000313" key="2">
    <source>
        <dbReference type="Proteomes" id="UP000546642"/>
    </source>
</evidence>
<sequence>MGLFGNRKKKAKIEALAEGFVTTGLWQDPALSAGAQAVGDGYLQAGLALLRECRYDHELRVSRVGTLGDAAIGRSGEVFDLLADGMPAEDAADILVWLGSTLVSEAWEIRGGGYSDTVGEDRYKLFFASLGAAEEPLLEAAKLRPDDPTPWHEMLAYGMGMQLDRDRQDRIWANVAQRARFLIDANWRRLQVLCEKWYGSHAEMFAFARETVALAPNGHPVPYLLPMAHYEYVQRVYDDLVEHQDKTWEYVKFQEEHWSEAAVAELRAAAAKWCTAAPGPHPDDLAAHHYFGWCFYEAGAHDAARWHLEQVGNHLVAKPWGYRQSARHEFATALVDLKMA</sequence>
<reference evidence="1 2" key="1">
    <citation type="submission" date="2020-08" db="EMBL/GenBank/DDBJ databases">
        <title>Sequencing the genomes of 1000 actinobacteria strains.</title>
        <authorList>
            <person name="Klenk H.-P."/>
        </authorList>
    </citation>
    <scope>NUCLEOTIDE SEQUENCE [LARGE SCALE GENOMIC DNA]</scope>
    <source>
        <strain evidence="1 2">DSM 46659</strain>
    </source>
</reference>
<dbReference type="InterPro" id="IPR011990">
    <property type="entry name" value="TPR-like_helical_dom_sf"/>
</dbReference>
<organism evidence="1 2">
    <name type="scientific">Nocardiopsis mwathae</name>
    <dbReference type="NCBI Taxonomy" id="1472723"/>
    <lineage>
        <taxon>Bacteria</taxon>
        <taxon>Bacillati</taxon>
        <taxon>Actinomycetota</taxon>
        <taxon>Actinomycetes</taxon>
        <taxon>Streptosporangiales</taxon>
        <taxon>Nocardiopsidaceae</taxon>
        <taxon>Nocardiopsis</taxon>
    </lineage>
</organism>
<evidence type="ECO:0008006" key="3">
    <source>
        <dbReference type="Google" id="ProtNLM"/>
    </source>
</evidence>
<dbReference type="EMBL" id="JACHDS010000001">
    <property type="protein sequence ID" value="MBB6172765.1"/>
    <property type="molecule type" value="Genomic_DNA"/>
</dbReference>
<evidence type="ECO:0000313" key="1">
    <source>
        <dbReference type="EMBL" id="MBB6172765.1"/>
    </source>
</evidence>
<dbReference type="AlphaFoldDB" id="A0A7W9YIG3"/>
<protein>
    <recommendedName>
        <fullName evidence="3">DUF4034 domain-containing protein</fullName>
    </recommendedName>
</protein>
<name>A0A7W9YIG3_9ACTN</name>
<dbReference type="Gene3D" id="1.25.40.10">
    <property type="entry name" value="Tetratricopeptide repeat domain"/>
    <property type="match status" value="1"/>
</dbReference>
<keyword evidence="2" id="KW-1185">Reference proteome</keyword>
<comment type="caution">
    <text evidence="1">The sequence shown here is derived from an EMBL/GenBank/DDBJ whole genome shotgun (WGS) entry which is preliminary data.</text>
</comment>